<name>A0A9P9L2X9_FUSSL</name>
<evidence type="ECO:0000259" key="1">
    <source>
        <dbReference type="Pfam" id="PF06985"/>
    </source>
</evidence>
<dbReference type="EMBL" id="JAGTJS010000003">
    <property type="protein sequence ID" value="KAH7273181.1"/>
    <property type="molecule type" value="Genomic_DNA"/>
</dbReference>
<dbReference type="PANTHER" id="PTHR33112:SF16">
    <property type="entry name" value="HETEROKARYON INCOMPATIBILITY DOMAIN-CONTAINING PROTEIN"/>
    <property type="match status" value="1"/>
</dbReference>
<sequence>MQDASDASDDSGRAVGSVEWITSQRCPHMANPYRICVPIRTCLEYSTSCVECHLLLQVIEAFVPDWINAHKDDHGLIRFFKPVPYQVELFLGPVNEKARFPEDMQKISSFQFFHKSKGKAQSLSVVEESFSQAAFDRVAKWLSYCLEHDEACAMPNPGFMPRRLIDVGSWDGSREPFLFRPCQPAPYACLSYCWGSDIDRILKTTTSNINAIIVCRGLKIRNLWVDSLCIPQDDPVAWLEDASQMDQIYLHSLLTISALEPSSCKSRFLGKQRYGDPEWQRRFVADLPPGYDEAPLEIFIRPTIDTDDDMSKKWSLDKRGWCLQESLLPNRRLCFTGDEMIWECLCRKICECGHILWRPQPFQFQRLATSFKAGRFKAKVKPSNPLPVVTFYQESCMRDPERGNLSIAHERWRDIVTEYSSRSVSRRKDKLNALSGLAKLVRETLQADEYAAGLWKREFHFDLAWGANWFHPYIEPQEFLKPVTNQDTNRDDELGGIPSWSWASVDRPITYNFDEPLRYSQYTLILSNCVKVERLSCQTEPPCDETSAVISGKAVLTASMVPAKLVTDQIPCVQIQDRDKPIQVTWDRPKSVAVDDDLYCFRLFSWDSPDELSIDGGLEMEEPNTWFLVLRPSTCTTGAFRRVGMGSCNGDIFRSGNIVTVEIV</sequence>
<evidence type="ECO:0000313" key="3">
    <source>
        <dbReference type="Proteomes" id="UP000736672"/>
    </source>
</evidence>
<keyword evidence="3" id="KW-1185">Reference proteome</keyword>
<proteinExistence type="predicted"/>
<reference evidence="2" key="1">
    <citation type="journal article" date="2021" name="Nat. Commun.">
        <title>Genetic determinants of endophytism in the Arabidopsis root mycobiome.</title>
        <authorList>
            <person name="Mesny F."/>
            <person name="Miyauchi S."/>
            <person name="Thiergart T."/>
            <person name="Pickel B."/>
            <person name="Atanasova L."/>
            <person name="Karlsson M."/>
            <person name="Huettel B."/>
            <person name="Barry K.W."/>
            <person name="Haridas S."/>
            <person name="Chen C."/>
            <person name="Bauer D."/>
            <person name="Andreopoulos W."/>
            <person name="Pangilinan J."/>
            <person name="LaButti K."/>
            <person name="Riley R."/>
            <person name="Lipzen A."/>
            <person name="Clum A."/>
            <person name="Drula E."/>
            <person name="Henrissat B."/>
            <person name="Kohler A."/>
            <person name="Grigoriev I.V."/>
            <person name="Martin F.M."/>
            <person name="Hacquard S."/>
        </authorList>
    </citation>
    <scope>NUCLEOTIDE SEQUENCE</scope>
    <source>
        <strain evidence="2">FSSC 5 MPI-SDFR-AT-0091</strain>
    </source>
</reference>
<feature type="domain" description="Heterokaryon incompatibility" evidence="1">
    <location>
        <begin position="187"/>
        <end position="325"/>
    </location>
</feature>
<dbReference type="PANTHER" id="PTHR33112">
    <property type="entry name" value="DOMAIN PROTEIN, PUTATIVE-RELATED"/>
    <property type="match status" value="1"/>
</dbReference>
<evidence type="ECO:0000313" key="2">
    <source>
        <dbReference type="EMBL" id="KAH7273181.1"/>
    </source>
</evidence>
<dbReference type="InterPro" id="IPR010730">
    <property type="entry name" value="HET"/>
</dbReference>
<dbReference type="AlphaFoldDB" id="A0A9P9L2X9"/>
<dbReference type="Proteomes" id="UP000736672">
    <property type="component" value="Unassembled WGS sequence"/>
</dbReference>
<gene>
    <name evidence="2" type="ORF">B0J15DRAFT_574080</name>
</gene>
<dbReference type="OrthoDB" id="5125733at2759"/>
<dbReference type="Pfam" id="PF06985">
    <property type="entry name" value="HET"/>
    <property type="match status" value="1"/>
</dbReference>
<protein>
    <submittedName>
        <fullName evidence="2">Heterokaryon incompatibility protein-domain-containing protein</fullName>
    </submittedName>
</protein>
<organism evidence="2 3">
    <name type="scientific">Fusarium solani</name>
    <name type="common">Filamentous fungus</name>
    <dbReference type="NCBI Taxonomy" id="169388"/>
    <lineage>
        <taxon>Eukaryota</taxon>
        <taxon>Fungi</taxon>
        <taxon>Dikarya</taxon>
        <taxon>Ascomycota</taxon>
        <taxon>Pezizomycotina</taxon>
        <taxon>Sordariomycetes</taxon>
        <taxon>Hypocreomycetidae</taxon>
        <taxon>Hypocreales</taxon>
        <taxon>Nectriaceae</taxon>
        <taxon>Fusarium</taxon>
        <taxon>Fusarium solani species complex</taxon>
    </lineage>
</organism>
<accession>A0A9P9L2X9</accession>
<comment type="caution">
    <text evidence="2">The sequence shown here is derived from an EMBL/GenBank/DDBJ whole genome shotgun (WGS) entry which is preliminary data.</text>
</comment>